<evidence type="ECO:0000313" key="2">
    <source>
        <dbReference type="EMBL" id="CAG7835495.1"/>
    </source>
</evidence>
<keyword evidence="3" id="KW-1185">Reference proteome</keyword>
<dbReference type="AlphaFoldDB" id="A0A8J2LL23"/>
<dbReference type="Proteomes" id="UP000708208">
    <property type="component" value="Unassembled WGS sequence"/>
</dbReference>
<evidence type="ECO:0000256" key="1">
    <source>
        <dbReference type="SAM" id="Phobius"/>
    </source>
</evidence>
<reference evidence="2" key="1">
    <citation type="submission" date="2021-06" db="EMBL/GenBank/DDBJ databases">
        <authorList>
            <person name="Hodson N. C."/>
            <person name="Mongue J. A."/>
            <person name="Jaron S. K."/>
        </authorList>
    </citation>
    <scope>NUCLEOTIDE SEQUENCE</scope>
</reference>
<proteinExistence type="predicted"/>
<feature type="transmembrane region" description="Helical" evidence="1">
    <location>
        <begin position="6"/>
        <end position="28"/>
    </location>
</feature>
<keyword evidence="1" id="KW-1133">Transmembrane helix</keyword>
<name>A0A8J2LL23_9HEXA</name>
<evidence type="ECO:0000313" key="3">
    <source>
        <dbReference type="Proteomes" id="UP000708208"/>
    </source>
</evidence>
<accession>A0A8J2LL23</accession>
<sequence>MISKTTEIIVIILAIFFGVAIFILMLFYCTRHQKRIQDDSFRHGHDNHSAHESNQRYFGAVGWFQRYRRKSRYDQIDDV</sequence>
<gene>
    <name evidence="2" type="ORF">AFUS01_LOCUS44860</name>
</gene>
<organism evidence="2 3">
    <name type="scientific">Allacma fusca</name>
    <dbReference type="NCBI Taxonomy" id="39272"/>
    <lineage>
        <taxon>Eukaryota</taxon>
        <taxon>Metazoa</taxon>
        <taxon>Ecdysozoa</taxon>
        <taxon>Arthropoda</taxon>
        <taxon>Hexapoda</taxon>
        <taxon>Collembola</taxon>
        <taxon>Symphypleona</taxon>
        <taxon>Sminthuridae</taxon>
        <taxon>Allacma</taxon>
    </lineage>
</organism>
<protein>
    <submittedName>
        <fullName evidence="2">Uncharacterized protein</fullName>
    </submittedName>
</protein>
<keyword evidence="1" id="KW-0472">Membrane</keyword>
<comment type="caution">
    <text evidence="2">The sequence shown here is derived from an EMBL/GenBank/DDBJ whole genome shotgun (WGS) entry which is preliminary data.</text>
</comment>
<dbReference type="EMBL" id="CAJVCH010570639">
    <property type="protein sequence ID" value="CAG7835495.1"/>
    <property type="molecule type" value="Genomic_DNA"/>
</dbReference>
<keyword evidence="1" id="KW-0812">Transmembrane</keyword>